<reference evidence="2 3" key="1">
    <citation type="journal article" date="2017" name="Front. Microbiol.">
        <title>Double-Face Meets the Bacterial World: The Opportunistic Pathogen Stenotrophomonas maltophilia.</title>
        <authorList>
            <person name="Lira F."/>
            <person name="Berg G."/>
            <person name="Martinez J.L."/>
        </authorList>
    </citation>
    <scope>NUCLEOTIDE SEQUENCE [LARGE SCALE GENOMIC DNA]</scope>
    <source>
        <strain evidence="2 3">EA1</strain>
    </source>
</reference>
<feature type="coiled-coil region" evidence="1">
    <location>
        <begin position="44"/>
        <end position="78"/>
    </location>
</feature>
<comment type="caution">
    <text evidence="2">The sequence shown here is derived from an EMBL/GenBank/DDBJ whole genome shotgun (WGS) entry which is preliminary data.</text>
</comment>
<dbReference type="AlphaFoldDB" id="A0A2J0UGW8"/>
<protein>
    <submittedName>
        <fullName evidence="2">Uncharacterized protein</fullName>
    </submittedName>
</protein>
<name>A0A2J0UGW8_STEMA</name>
<gene>
    <name evidence="2" type="ORF">B9Y64_02995</name>
</gene>
<accession>A0A2J0UGW8</accession>
<evidence type="ECO:0000256" key="1">
    <source>
        <dbReference type="SAM" id="Coils"/>
    </source>
</evidence>
<dbReference type="Proteomes" id="UP000230167">
    <property type="component" value="Unassembled WGS sequence"/>
</dbReference>
<dbReference type="EMBL" id="NEQV01000001">
    <property type="protein sequence ID" value="PJL34076.1"/>
    <property type="molecule type" value="Genomic_DNA"/>
</dbReference>
<sequence>MSTKESLLLEKTFNDADGTMRRVYYTLTQPDHLKPIDRSLPAAHATASRTAKLLSLLIEKLEEEGRLTADELDEMLLKAVL</sequence>
<proteinExistence type="predicted"/>
<evidence type="ECO:0000313" key="2">
    <source>
        <dbReference type="EMBL" id="PJL34076.1"/>
    </source>
</evidence>
<evidence type="ECO:0000313" key="3">
    <source>
        <dbReference type="Proteomes" id="UP000230167"/>
    </source>
</evidence>
<organism evidence="2 3">
    <name type="scientific">Stenotrophomonas maltophilia</name>
    <name type="common">Pseudomonas maltophilia</name>
    <name type="synonym">Xanthomonas maltophilia</name>
    <dbReference type="NCBI Taxonomy" id="40324"/>
    <lineage>
        <taxon>Bacteria</taxon>
        <taxon>Pseudomonadati</taxon>
        <taxon>Pseudomonadota</taxon>
        <taxon>Gammaproteobacteria</taxon>
        <taxon>Lysobacterales</taxon>
        <taxon>Lysobacteraceae</taxon>
        <taxon>Stenotrophomonas</taxon>
        <taxon>Stenotrophomonas maltophilia group</taxon>
    </lineage>
</organism>
<keyword evidence="1" id="KW-0175">Coiled coil</keyword>
<dbReference type="RefSeq" id="WP_100439446.1">
    <property type="nucleotide sequence ID" value="NZ_NEQV01000001.1"/>
</dbReference>